<reference evidence="3" key="1">
    <citation type="journal article" date="2019" name="Int. J. Syst. Evol. Microbiol.">
        <title>The Global Catalogue of Microorganisms (GCM) 10K type strain sequencing project: providing services to taxonomists for standard genome sequencing and annotation.</title>
        <authorList>
            <consortium name="The Broad Institute Genomics Platform"/>
            <consortium name="The Broad Institute Genome Sequencing Center for Infectious Disease"/>
            <person name="Wu L."/>
            <person name="Ma J."/>
        </authorList>
    </citation>
    <scope>NUCLEOTIDE SEQUENCE [LARGE SCALE GENOMIC DNA]</scope>
    <source>
        <strain evidence="3">CGMCC 1.3240</strain>
    </source>
</reference>
<organism evidence="2 3">
    <name type="scientific">Paenibacillus solisilvae</name>
    <dbReference type="NCBI Taxonomy" id="2486751"/>
    <lineage>
        <taxon>Bacteria</taxon>
        <taxon>Bacillati</taxon>
        <taxon>Bacillota</taxon>
        <taxon>Bacilli</taxon>
        <taxon>Bacillales</taxon>
        <taxon>Paenibacillaceae</taxon>
        <taxon>Paenibacillus</taxon>
    </lineage>
</organism>
<sequence>MDKLTLSIIWILVGIVLICQSSWLFLNASKHSPRYRWFWGVWGMIQFPLPLLFYWLFVRMDWSQKRSKPEA</sequence>
<keyword evidence="1" id="KW-0812">Transmembrane</keyword>
<name>A0ABW0VV94_9BACL</name>
<keyword evidence="3" id="KW-1185">Reference proteome</keyword>
<evidence type="ECO:0000313" key="2">
    <source>
        <dbReference type="EMBL" id="MFC5648699.1"/>
    </source>
</evidence>
<evidence type="ECO:0000313" key="3">
    <source>
        <dbReference type="Proteomes" id="UP001596047"/>
    </source>
</evidence>
<dbReference type="EMBL" id="JBHSOW010000021">
    <property type="protein sequence ID" value="MFC5648699.1"/>
    <property type="molecule type" value="Genomic_DNA"/>
</dbReference>
<accession>A0ABW0VV94</accession>
<keyword evidence="1" id="KW-1133">Transmembrane helix</keyword>
<keyword evidence="1" id="KW-0472">Membrane</keyword>
<feature type="transmembrane region" description="Helical" evidence="1">
    <location>
        <begin position="7"/>
        <end position="25"/>
    </location>
</feature>
<dbReference type="RefSeq" id="WP_379187170.1">
    <property type="nucleotide sequence ID" value="NZ_JBHSOW010000021.1"/>
</dbReference>
<gene>
    <name evidence="2" type="ORF">ACFPYJ_06075</name>
</gene>
<protein>
    <submittedName>
        <fullName evidence="2">Sigma-Y antisigma factor component</fullName>
    </submittedName>
</protein>
<proteinExistence type="predicted"/>
<dbReference type="Proteomes" id="UP001596047">
    <property type="component" value="Unassembled WGS sequence"/>
</dbReference>
<feature type="transmembrane region" description="Helical" evidence="1">
    <location>
        <begin position="37"/>
        <end position="58"/>
    </location>
</feature>
<evidence type="ECO:0000256" key="1">
    <source>
        <dbReference type="SAM" id="Phobius"/>
    </source>
</evidence>
<comment type="caution">
    <text evidence="2">The sequence shown here is derived from an EMBL/GenBank/DDBJ whole genome shotgun (WGS) entry which is preliminary data.</text>
</comment>